<keyword evidence="6 8" id="KW-0472">Membrane</keyword>
<evidence type="ECO:0000256" key="8">
    <source>
        <dbReference type="SAM" id="Phobius"/>
    </source>
</evidence>
<gene>
    <name evidence="9" type="ORF">HTZ77_32760</name>
</gene>
<dbReference type="AlphaFoldDB" id="A0A7Y6IDB0"/>
<evidence type="ECO:0000256" key="5">
    <source>
        <dbReference type="ARBA" id="ARBA00022989"/>
    </source>
</evidence>
<feature type="transmembrane region" description="Helical" evidence="8">
    <location>
        <begin position="262"/>
        <end position="279"/>
    </location>
</feature>
<organism evidence="9 10">
    <name type="scientific">Nonomuraea montanisoli</name>
    <dbReference type="NCBI Taxonomy" id="2741721"/>
    <lineage>
        <taxon>Bacteria</taxon>
        <taxon>Bacillati</taxon>
        <taxon>Actinomycetota</taxon>
        <taxon>Actinomycetes</taxon>
        <taxon>Streptosporangiales</taxon>
        <taxon>Streptosporangiaceae</taxon>
        <taxon>Nonomuraea</taxon>
    </lineage>
</organism>
<feature type="transmembrane region" description="Helical" evidence="8">
    <location>
        <begin position="384"/>
        <end position="413"/>
    </location>
</feature>
<keyword evidence="4 8" id="KW-0812">Transmembrane</keyword>
<feature type="transmembrane region" description="Helical" evidence="8">
    <location>
        <begin position="49"/>
        <end position="67"/>
    </location>
</feature>
<feature type="transmembrane region" description="Helical" evidence="8">
    <location>
        <begin position="317"/>
        <end position="334"/>
    </location>
</feature>
<comment type="similarity">
    <text evidence="7">Belongs to the glycosyltransferase 87 family.</text>
</comment>
<protein>
    <submittedName>
        <fullName evidence="9">DUF2029 domain-containing protein</fullName>
    </submittedName>
</protein>
<accession>A0A7Y6IDB0</accession>
<feature type="transmembrane region" description="Helical" evidence="8">
    <location>
        <begin position="203"/>
        <end position="220"/>
    </location>
</feature>
<feature type="transmembrane region" description="Helical" evidence="8">
    <location>
        <begin position="26"/>
        <end position="42"/>
    </location>
</feature>
<proteinExistence type="inferred from homology"/>
<dbReference type="EMBL" id="JABWGN010000014">
    <property type="protein sequence ID" value="NUW36150.1"/>
    <property type="molecule type" value="Genomic_DNA"/>
</dbReference>
<feature type="transmembrane region" description="Helical" evidence="8">
    <location>
        <begin position="346"/>
        <end position="364"/>
    </location>
</feature>
<keyword evidence="5 8" id="KW-1133">Transmembrane helix</keyword>
<name>A0A7Y6IDB0_9ACTN</name>
<keyword evidence="3" id="KW-0808">Transferase</keyword>
<dbReference type="Proteomes" id="UP000586042">
    <property type="component" value="Unassembled WGS sequence"/>
</dbReference>
<evidence type="ECO:0000256" key="1">
    <source>
        <dbReference type="ARBA" id="ARBA00004651"/>
    </source>
</evidence>
<keyword evidence="10" id="KW-1185">Reference proteome</keyword>
<evidence type="ECO:0000313" key="10">
    <source>
        <dbReference type="Proteomes" id="UP000586042"/>
    </source>
</evidence>
<evidence type="ECO:0000313" key="9">
    <source>
        <dbReference type="EMBL" id="NUW36150.1"/>
    </source>
</evidence>
<comment type="caution">
    <text evidence="9">The sequence shown here is derived from an EMBL/GenBank/DDBJ whole genome shotgun (WGS) entry which is preliminary data.</text>
</comment>
<evidence type="ECO:0000256" key="7">
    <source>
        <dbReference type="ARBA" id="ARBA00024033"/>
    </source>
</evidence>
<dbReference type="GO" id="GO:0005886">
    <property type="term" value="C:plasma membrane"/>
    <property type="evidence" value="ECO:0007669"/>
    <property type="project" value="UniProtKB-SubCell"/>
</dbReference>
<reference evidence="9 10" key="1">
    <citation type="submission" date="2020-06" db="EMBL/GenBank/DDBJ databases">
        <title>Nonomuraea sp. SMC257, a novel actinomycete isolated from soil.</title>
        <authorList>
            <person name="Chanama M."/>
        </authorList>
    </citation>
    <scope>NUCLEOTIDE SEQUENCE [LARGE SCALE GENOMIC DNA]</scope>
    <source>
        <strain evidence="9 10">SMC257</strain>
    </source>
</reference>
<dbReference type="GO" id="GO:0016758">
    <property type="term" value="F:hexosyltransferase activity"/>
    <property type="evidence" value="ECO:0007669"/>
    <property type="project" value="InterPro"/>
</dbReference>
<keyword evidence="2" id="KW-1003">Cell membrane</keyword>
<feature type="transmembrane region" description="Helical" evidence="8">
    <location>
        <begin position="226"/>
        <end position="250"/>
    </location>
</feature>
<evidence type="ECO:0000256" key="6">
    <source>
        <dbReference type="ARBA" id="ARBA00023136"/>
    </source>
</evidence>
<evidence type="ECO:0000256" key="2">
    <source>
        <dbReference type="ARBA" id="ARBA00022475"/>
    </source>
</evidence>
<sequence>MKLIVVLVGLALAVVRTVAGSPGLGWYLLAWALFAVAVWLARREPDRRLAVLVVAGGVVMATAGLSAPPSSSTDSFRYAWDGRVQAAGISPYDHPPADPALAGLRDGWLFPSACGARDLWPLPGGGCTRINRPTVPTIYPPVAQGYFLLVHWLSPDGARHKGLQLGGWVMAVVVLLALCRWNVRTAACWAWCPAVPVEAVNNAHVDMLAVLLVVLAMSATRARGALLGAAVAAKLLPAAALPGALSGVLANGADRRRVVRTLVPATLVVALAYLPYALFSRASVVGYLPGYLQEERYGSPADGHRYALLRLVLPDAWAPYAAIALLALIALFVLRHGEPERPWRGALIVTGSLLLLLTPGYSWYALPVVALAAMDGRWEWLGVALAGGVAYVAGPMAATSPATAFYAAAALAVPVGWAVRRRTPAAPALDRLLRPCRPPSRKDHACHPTVRHKS</sequence>
<feature type="transmembrane region" description="Helical" evidence="8">
    <location>
        <begin position="165"/>
        <end position="183"/>
    </location>
</feature>
<evidence type="ECO:0000256" key="3">
    <source>
        <dbReference type="ARBA" id="ARBA00022679"/>
    </source>
</evidence>
<dbReference type="RefSeq" id="WP_175593606.1">
    <property type="nucleotide sequence ID" value="NZ_JABWGN010000014.1"/>
</dbReference>
<dbReference type="Pfam" id="PF09594">
    <property type="entry name" value="GT87"/>
    <property type="match status" value="1"/>
</dbReference>
<comment type="subcellular location">
    <subcellularLocation>
        <location evidence="1">Cell membrane</location>
        <topology evidence="1">Multi-pass membrane protein</topology>
    </subcellularLocation>
</comment>
<dbReference type="InterPro" id="IPR018584">
    <property type="entry name" value="GT87"/>
</dbReference>
<evidence type="ECO:0000256" key="4">
    <source>
        <dbReference type="ARBA" id="ARBA00022692"/>
    </source>
</evidence>